<feature type="domain" description="RRM" evidence="4">
    <location>
        <begin position="350"/>
        <end position="428"/>
    </location>
</feature>
<dbReference type="Proteomes" id="UP000318582">
    <property type="component" value="Unassembled WGS sequence"/>
</dbReference>
<keyword evidence="6" id="KW-1185">Reference proteome</keyword>
<feature type="compositionally biased region" description="Acidic residues" evidence="3">
    <location>
        <begin position="153"/>
        <end position="163"/>
    </location>
</feature>
<feature type="region of interest" description="Disordered" evidence="3">
    <location>
        <begin position="325"/>
        <end position="347"/>
    </location>
</feature>
<evidence type="ECO:0000313" key="6">
    <source>
        <dbReference type="Proteomes" id="UP000318582"/>
    </source>
</evidence>
<dbReference type="InterPro" id="IPR035979">
    <property type="entry name" value="RBD_domain_sf"/>
</dbReference>
<feature type="compositionally biased region" description="Basic and acidic residues" evidence="3">
    <location>
        <begin position="213"/>
        <end position="224"/>
    </location>
</feature>
<evidence type="ECO:0000256" key="3">
    <source>
        <dbReference type="SAM" id="MobiDB-lite"/>
    </source>
</evidence>
<protein>
    <recommendedName>
        <fullName evidence="4">RRM domain-containing protein</fullName>
    </recommendedName>
</protein>
<feature type="compositionally biased region" description="Polar residues" evidence="3">
    <location>
        <begin position="237"/>
        <end position="249"/>
    </location>
</feature>
<comment type="caution">
    <text evidence="5">The sequence shown here is derived from an EMBL/GenBank/DDBJ whole genome shotgun (WGS) entry which is preliminary data.</text>
</comment>
<feature type="region of interest" description="Disordered" evidence="3">
    <location>
        <begin position="1"/>
        <end position="249"/>
    </location>
</feature>
<dbReference type="GO" id="GO:0003723">
    <property type="term" value="F:RNA binding"/>
    <property type="evidence" value="ECO:0007669"/>
    <property type="project" value="UniProtKB-UniRule"/>
</dbReference>
<dbReference type="Pfam" id="PF00076">
    <property type="entry name" value="RRM_1"/>
    <property type="match status" value="2"/>
</dbReference>
<feature type="domain" description="RRM" evidence="4">
    <location>
        <begin position="250"/>
        <end position="327"/>
    </location>
</feature>
<dbReference type="PANTHER" id="PTHR48027">
    <property type="entry name" value="HETEROGENEOUS NUCLEAR RIBONUCLEOPROTEIN 87F-RELATED"/>
    <property type="match status" value="1"/>
</dbReference>
<dbReference type="InterPro" id="IPR012677">
    <property type="entry name" value="Nucleotide-bd_a/b_plait_sf"/>
</dbReference>
<feature type="compositionally biased region" description="Basic and acidic residues" evidence="3">
    <location>
        <begin position="164"/>
        <end position="174"/>
    </location>
</feature>
<feature type="compositionally biased region" description="Acidic residues" evidence="3">
    <location>
        <begin position="68"/>
        <end position="77"/>
    </location>
</feature>
<organism evidence="5 6">
    <name type="scientific">Powellomyces hirtus</name>
    <dbReference type="NCBI Taxonomy" id="109895"/>
    <lineage>
        <taxon>Eukaryota</taxon>
        <taxon>Fungi</taxon>
        <taxon>Fungi incertae sedis</taxon>
        <taxon>Chytridiomycota</taxon>
        <taxon>Chytridiomycota incertae sedis</taxon>
        <taxon>Chytridiomycetes</taxon>
        <taxon>Spizellomycetales</taxon>
        <taxon>Powellomycetaceae</taxon>
        <taxon>Powellomyces</taxon>
    </lineage>
</organism>
<feature type="compositionally biased region" description="Low complexity" evidence="3">
    <location>
        <begin position="9"/>
        <end position="20"/>
    </location>
</feature>
<dbReference type="InterPro" id="IPR000504">
    <property type="entry name" value="RRM_dom"/>
</dbReference>
<feature type="compositionally biased region" description="Basic and acidic residues" evidence="3">
    <location>
        <begin position="122"/>
        <end position="133"/>
    </location>
</feature>
<feature type="region of interest" description="Disordered" evidence="3">
    <location>
        <begin position="432"/>
        <end position="510"/>
    </location>
</feature>
<evidence type="ECO:0000259" key="4">
    <source>
        <dbReference type="PROSITE" id="PS50102"/>
    </source>
</evidence>
<dbReference type="Gene3D" id="3.30.70.330">
    <property type="match status" value="2"/>
</dbReference>
<dbReference type="InterPro" id="IPR048289">
    <property type="entry name" value="RRM2_NsCP33-like"/>
</dbReference>
<gene>
    <name evidence="5" type="ORF">PhCBS80983_g01132</name>
</gene>
<reference evidence="5 6" key="1">
    <citation type="journal article" date="2019" name="Sci. Rep.">
        <title>Comparative genomics of chytrid fungi reveal insights into the obligate biotrophic and pathogenic lifestyle of Synchytrium endobioticum.</title>
        <authorList>
            <person name="van de Vossenberg B.T.L.H."/>
            <person name="Warris S."/>
            <person name="Nguyen H.D.T."/>
            <person name="van Gent-Pelzer M.P.E."/>
            <person name="Joly D.L."/>
            <person name="van de Geest H.C."/>
            <person name="Bonants P.J.M."/>
            <person name="Smith D.S."/>
            <person name="Levesque C.A."/>
            <person name="van der Lee T.A.J."/>
        </authorList>
    </citation>
    <scope>NUCLEOTIDE SEQUENCE [LARGE SCALE GENOMIC DNA]</scope>
    <source>
        <strain evidence="5 6">CBS 809.83</strain>
    </source>
</reference>
<dbReference type="CDD" id="cd21608">
    <property type="entry name" value="RRM2_NsCP33_like"/>
    <property type="match status" value="1"/>
</dbReference>
<feature type="compositionally biased region" description="Acidic residues" evidence="3">
    <location>
        <begin position="134"/>
        <end position="143"/>
    </location>
</feature>
<evidence type="ECO:0000313" key="5">
    <source>
        <dbReference type="EMBL" id="TPX61373.1"/>
    </source>
</evidence>
<feature type="compositionally biased region" description="Acidic residues" evidence="3">
    <location>
        <begin position="175"/>
        <end position="190"/>
    </location>
</feature>
<keyword evidence="1 2" id="KW-0694">RNA-binding</keyword>
<dbReference type="EMBL" id="QEAQ01000008">
    <property type="protein sequence ID" value="TPX61373.1"/>
    <property type="molecule type" value="Genomic_DNA"/>
</dbReference>
<accession>A0A507EBB3</accession>
<dbReference type="PROSITE" id="PS50102">
    <property type="entry name" value="RRM"/>
    <property type="match status" value="2"/>
</dbReference>
<feature type="compositionally biased region" description="Acidic residues" evidence="3">
    <location>
        <begin position="91"/>
        <end position="100"/>
    </location>
</feature>
<dbReference type="SMART" id="SM00360">
    <property type="entry name" value="RRM"/>
    <property type="match status" value="2"/>
</dbReference>
<dbReference type="STRING" id="109895.A0A507EBB3"/>
<evidence type="ECO:0000256" key="2">
    <source>
        <dbReference type="PROSITE-ProRule" id="PRU00176"/>
    </source>
</evidence>
<proteinExistence type="predicted"/>
<feature type="compositionally biased region" description="Gly residues" evidence="3">
    <location>
        <begin position="433"/>
        <end position="495"/>
    </location>
</feature>
<dbReference type="SUPFAM" id="SSF54928">
    <property type="entry name" value="RNA-binding domain, RBD"/>
    <property type="match status" value="2"/>
</dbReference>
<name>A0A507EBB3_9FUNG</name>
<dbReference type="InterPro" id="IPR052462">
    <property type="entry name" value="SLIRP/GR-RBP-like"/>
</dbReference>
<evidence type="ECO:0000256" key="1">
    <source>
        <dbReference type="ARBA" id="ARBA00022884"/>
    </source>
</evidence>
<feature type="compositionally biased region" description="Basic and acidic residues" evidence="3">
    <location>
        <begin position="191"/>
        <end position="200"/>
    </location>
</feature>
<sequence>MSKKETKVAKTAKAAAVPVKVSKKTATKKEVKKVVAKPVVESSSSDDSSSEDEKPVKKVPAKKAAEESSSDDSSSEDEAPKKAAAAAADSDSSDSDSSSEEEAKPAVNEVKVSAKVNGKPTKAAEKLTPAKDDTDTDSSDEEEAKATVAKEDSSDDSDSDEEAEKATEKRKRDSEDEDSSSDDSSDDEEDKPAKKVKSDSDSSDSSSDEEEEEKPKKRAADSGDSKQAVKKAKTETGAVTTAESNHESSTTVFVGGLAWASTEESIKEAFAECGEITSVRIITDRETGRSKGFGYVEFTTGAAAKKACEWNGSELDGRSIKVDISTPRPADGNTGGRNNRVENPKSTPASTLFIGNLSFNVTEDLVRDTFGEHGEVVHIRLPTDRETGNPKGFGYVEFGDIDTATAALQALNGADLDGRSLRIDYAGPKPDNGGAGGFGGGRGGGRGGFGGDRGGRGGRGGFGGGRGGGRGGFGGDRGGRGGRGGARGGFRGGRGAPAFAGKKTTFNHDD</sequence>
<feature type="compositionally biased region" description="Low complexity" evidence="3">
    <location>
        <begin position="36"/>
        <end position="47"/>
    </location>
</feature>
<dbReference type="AlphaFoldDB" id="A0A507EBB3"/>